<organism evidence="5 6">
    <name type="scientific">Smittium megazygosporum</name>
    <dbReference type="NCBI Taxonomy" id="133381"/>
    <lineage>
        <taxon>Eukaryota</taxon>
        <taxon>Fungi</taxon>
        <taxon>Fungi incertae sedis</taxon>
        <taxon>Zoopagomycota</taxon>
        <taxon>Kickxellomycotina</taxon>
        <taxon>Harpellomycetes</taxon>
        <taxon>Harpellales</taxon>
        <taxon>Legeriomycetaceae</taxon>
        <taxon>Smittium</taxon>
    </lineage>
</organism>
<dbReference type="Pfam" id="PF01156">
    <property type="entry name" value="IU_nuc_hydro"/>
    <property type="match status" value="1"/>
</dbReference>
<comment type="caution">
    <text evidence="5">The sequence shown here is derived from an EMBL/GenBank/DDBJ whole genome shotgun (WGS) entry which is preliminary data.</text>
</comment>
<feature type="domain" description="Inosine/uridine-preferring nucleoside hydrolase" evidence="4">
    <location>
        <begin position="7"/>
        <end position="309"/>
    </location>
</feature>
<dbReference type="InterPro" id="IPR023186">
    <property type="entry name" value="IUNH"/>
</dbReference>
<sequence>MAQKIPLWLDCDPGHDDAIAIILAAHNPRLELLGISTVSGNQTVDKTTINAIKMLEAVGRPEIPVYKGAGKPLLRFTKNDPEIHGESGLDGTDLLPALDEQRYIEAYEKNAIEEMAKAIFASEEKVSLVALGPLTNIALLVCTYPAVVSKIKILSFMGGALKEGNRSAVAEFNILCDPEAAQIVMQAGFENLVMVPLDVTHKAIVTQEVLDRIKNSVDPVNSNFCMLVTDILLFFKSTYSSAFGFHSGPPLHDPLAVFYVLEPYAFSSKLMRVDVECGFGMCAGQTVCDIWDYEREKPKNCLVTQDIDLYREKGEFKSVHPVNDDGGSGSENNSIFEDPRFLKAVERYNNQMLPTSFNQVNWTSKVLLETIMLPFLQNFILSISKVLIGRWKRMGGFVG</sequence>
<accession>A0A2T9Z3N9</accession>
<dbReference type="AlphaFoldDB" id="A0A2T9Z3N9"/>
<dbReference type="InterPro" id="IPR001910">
    <property type="entry name" value="Inosine/uridine_hydrolase_dom"/>
</dbReference>
<evidence type="ECO:0000256" key="2">
    <source>
        <dbReference type="ARBA" id="ARBA00022801"/>
    </source>
</evidence>
<dbReference type="PROSITE" id="PS01247">
    <property type="entry name" value="IUNH"/>
    <property type="match status" value="1"/>
</dbReference>
<dbReference type="InterPro" id="IPR015910">
    <property type="entry name" value="I/U_nuclsd_hydro_CS"/>
</dbReference>
<dbReference type="PANTHER" id="PTHR12304:SF4">
    <property type="entry name" value="URIDINE NUCLEOSIDASE"/>
    <property type="match status" value="1"/>
</dbReference>
<keyword evidence="2" id="KW-0378">Hydrolase</keyword>
<comment type="similarity">
    <text evidence="1">Belongs to the IUNH family.</text>
</comment>
<dbReference type="STRING" id="133381.A0A2T9Z3N9"/>
<dbReference type="EMBL" id="MBFS01002295">
    <property type="protein sequence ID" value="PVU99207.1"/>
    <property type="molecule type" value="Genomic_DNA"/>
</dbReference>
<dbReference type="GO" id="GO:0008477">
    <property type="term" value="F:purine nucleosidase activity"/>
    <property type="evidence" value="ECO:0007669"/>
    <property type="project" value="TreeGrafter"/>
</dbReference>
<dbReference type="SUPFAM" id="SSF53590">
    <property type="entry name" value="Nucleoside hydrolase"/>
    <property type="match status" value="1"/>
</dbReference>
<evidence type="ECO:0000256" key="1">
    <source>
        <dbReference type="ARBA" id="ARBA00009176"/>
    </source>
</evidence>
<proteinExistence type="inferred from homology"/>
<evidence type="ECO:0000313" key="5">
    <source>
        <dbReference type="EMBL" id="PVU99207.1"/>
    </source>
</evidence>
<dbReference type="Gene3D" id="3.90.245.10">
    <property type="entry name" value="Ribonucleoside hydrolase-like"/>
    <property type="match status" value="1"/>
</dbReference>
<feature type="non-terminal residue" evidence="5">
    <location>
        <position position="399"/>
    </location>
</feature>
<dbReference type="OrthoDB" id="5783963at2759"/>
<dbReference type="GO" id="GO:0005829">
    <property type="term" value="C:cytosol"/>
    <property type="evidence" value="ECO:0007669"/>
    <property type="project" value="TreeGrafter"/>
</dbReference>
<name>A0A2T9Z3N9_9FUNG</name>
<dbReference type="Proteomes" id="UP000245609">
    <property type="component" value="Unassembled WGS sequence"/>
</dbReference>
<keyword evidence="3" id="KW-0326">Glycosidase</keyword>
<dbReference type="InterPro" id="IPR036452">
    <property type="entry name" value="Ribo_hydro-like"/>
</dbReference>
<dbReference type="CDD" id="cd02651">
    <property type="entry name" value="nuc_hydro_IU_UC_XIUA"/>
    <property type="match status" value="1"/>
</dbReference>
<keyword evidence="6" id="KW-1185">Reference proteome</keyword>
<dbReference type="PANTHER" id="PTHR12304">
    <property type="entry name" value="INOSINE-URIDINE PREFERRING NUCLEOSIDE HYDROLASE"/>
    <property type="match status" value="1"/>
</dbReference>
<evidence type="ECO:0000256" key="3">
    <source>
        <dbReference type="ARBA" id="ARBA00023295"/>
    </source>
</evidence>
<evidence type="ECO:0000313" key="6">
    <source>
        <dbReference type="Proteomes" id="UP000245609"/>
    </source>
</evidence>
<protein>
    <recommendedName>
        <fullName evidence="4">Inosine/uridine-preferring nucleoside hydrolase domain-containing protein</fullName>
    </recommendedName>
</protein>
<evidence type="ECO:0000259" key="4">
    <source>
        <dbReference type="Pfam" id="PF01156"/>
    </source>
</evidence>
<dbReference type="GO" id="GO:0045437">
    <property type="term" value="F:uridine nucleosidase activity"/>
    <property type="evidence" value="ECO:0007669"/>
    <property type="project" value="UniProtKB-ARBA"/>
</dbReference>
<reference evidence="5 6" key="1">
    <citation type="journal article" date="2018" name="MBio">
        <title>Comparative Genomics Reveals the Core Gene Toolbox for the Fungus-Insect Symbiosis.</title>
        <authorList>
            <person name="Wang Y."/>
            <person name="Stata M."/>
            <person name="Wang W."/>
            <person name="Stajich J.E."/>
            <person name="White M.M."/>
            <person name="Moncalvo J.M."/>
        </authorList>
    </citation>
    <scope>NUCLEOTIDE SEQUENCE [LARGE SCALE GENOMIC DNA]</scope>
    <source>
        <strain evidence="5 6">SC-DP-2</strain>
    </source>
</reference>
<dbReference type="GO" id="GO:0006152">
    <property type="term" value="P:purine nucleoside catabolic process"/>
    <property type="evidence" value="ECO:0007669"/>
    <property type="project" value="TreeGrafter"/>
</dbReference>
<gene>
    <name evidence="5" type="ORF">BB560_005544</name>
</gene>